<dbReference type="InterPro" id="IPR027417">
    <property type="entry name" value="P-loop_NTPase"/>
</dbReference>
<evidence type="ECO:0000313" key="8">
    <source>
        <dbReference type="EMBL" id="KAJ2679290.1"/>
    </source>
</evidence>
<comment type="caution">
    <text evidence="8">The sequence shown here is derived from an EMBL/GenBank/DDBJ whole genome shotgun (WGS) entry which is preliminary data.</text>
</comment>
<dbReference type="FunFam" id="1.20.120.1080:FF:000002">
    <property type="entry name" value="Putative ATP-dependent RNA helicase DHX36"/>
    <property type="match status" value="1"/>
</dbReference>
<reference evidence="8" key="1">
    <citation type="submission" date="2022-07" db="EMBL/GenBank/DDBJ databases">
        <title>Phylogenomic reconstructions and comparative analyses of Kickxellomycotina fungi.</title>
        <authorList>
            <person name="Reynolds N.K."/>
            <person name="Stajich J.E."/>
            <person name="Barry K."/>
            <person name="Grigoriev I.V."/>
            <person name="Crous P."/>
            <person name="Smith M.E."/>
        </authorList>
    </citation>
    <scope>NUCLEOTIDE SEQUENCE</scope>
    <source>
        <strain evidence="8">NRRL 3115</strain>
    </source>
</reference>
<keyword evidence="2" id="KW-0378">Hydrolase</keyword>
<feature type="region of interest" description="Disordered" evidence="5">
    <location>
        <begin position="235"/>
        <end position="266"/>
    </location>
</feature>
<dbReference type="SMART" id="SM00490">
    <property type="entry name" value="HELICc"/>
    <property type="match status" value="1"/>
</dbReference>
<sequence length="1617" mass="180465">MPQKKTIAKKGKKRCDPSAYATVSIPSKASLAVKEEEIIDTADIKDTKAEIDSSLAVSVDTATSDPALSSSNVLFPDMLSGEYEPQPERVLLAAKDASSVDAWVSLDLARRQANDYVRSELSMKESLDANCPIVLLTQKSEQLVVDKIREKAVKLANPDISAVLSVRDWTRSACFVYETLAAYKFAEDDIVAAMRATSGTGDLVDAVAWLCFHVPSERMPIDMRDKFEYSLFPKASSDEQKQQQQQEEEEEEKVELVGPAKDSPDDPADLADVLFEKARINSSSDSEDVEEVSNGIADNNAPGPLLVELLSRRFLSEYEAGGYDSEEDPNITHARRSIRLSACSEILDYYQSNSSTPKRKESIELLSKLIDKERKGIRAIEDDALFDDLRAVREFERVWPVYYDSLLNDICELKEKEQTYLGASTGSSETGSNCKQGLSNVCNGKGGSNKKWAAVFDTVASGDSDDDIGFGFDLGLGLAGDDEPRDNKVLSQPLPSIRVFDTRPPVNWAGAAVKDIVLEEIRRLDKQATIKYSSLDIGEGYSCKLTVDWRLPTKARLIAEIQRAVPIDPAPEFAFTGLKQAWSLPRSLLGKTKRDAEDLCALVLLYMQPTLCHKVSLRLLPTLRDLWEEWEATNSQTAKDAAQEALVSRTGFLRELRVQYEMAAQKALDEDQPVISVFRPHVPSSRLAYMRRAQHIRKHKWSKETISSRHKNKKYENEFEAMYKALPARMFRREIIQGVMENQVIIIRGETGSGKSSQIPQFLLELLLNSAYKGGRVICTQPRRISAMSIASRVSKELGDPALGGKDSLVGCQIRLNSQASDENALVFCTTGVLLRMLVDDPELRDVSCIICDEVQERTLELDYMLIVIRQLLPKRQDLKVILMSATIDTSIFSCYFDDCPIVEIPGRTFPVNRLFLENVVQMAEYTLESSSRYAIRTPYPQQPLYAESTAHSFAITGRDNSSYQEIVNVDSNMLLDGSNGDTRDFNRDFALQNADYISKTAMATVKRMRTDIVNLDLIHHLLREICTADDGDTAGCLLRTFSKNNVPTGSVLVFLPGIYEIRTLSSILASDPLITNVMSVIPLHSSFANDKPSYTHMTYTELAFAPPVKRKRKVILSTNVAETGVTIPDITIVIDCGLSNQNMWDKERHVSRLLTKPVSKANVKQRCGRAGRVQAGVALCLYTKEQYSQMADYERPEMQRMSLVNLCLQTKSHGVEDIMHFLQQAMEPPQQSAVIQAIHELQEAGALDENENLTPIGSHLCYLPLDLSVGKLLIVGSLFNCLDPILTVAASLSANSGILVTPFDGDARHLAQVAHIKYRKPMGILPYVLNVAQSSDFLVILAAYEDWRKYASRPEASHRELLSFCKANWLSMDALEEIEECREQYLRLLYSLGLVQIERPKDAKDWTLSQAIRPFIRKAGAHRGFTVVPEAANANGNDVNIIYAAIVAGLNHILMASTIQSGYVIGKSTIARRIQGIESGALQAVDRERVATRPIQIDPLSVVASNCQMDKNNALVAASLSANSRSMSAHMLTKVNLVPIVLFSRSLSYWPKAQRLVVNKWIASKCYARTASVLMMMRRLLEQIMQFRFAFPQRELPENLAKWQSIIIDVIKNEHV</sequence>
<evidence type="ECO:0000256" key="4">
    <source>
        <dbReference type="ARBA" id="ARBA00022840"/>
    </source>
</evidence>
<organism evidence="8 9">
    <name type="scientific">Coemansia spiralis</name>
    <dbReference type="NCBI Taxonomy" id="417178"/>
    <lineage>
        <taxon>Eukaryota</taxon>
        <taxon>Fungi</taxon>
        <taxon>Fungi incertae sedis</taxon>
        <taxon>Zoopagomycota</taxon>
        <taxon>Kickxellomycotina</taxon>
        <taxon>Kickxellomycetes</taxon>
        <taxon>Kickxellales</taxon>
        <taxon>Kickxellaceae</taxon>
        <taxon>Coemansia</taxon>
    </lineage>
</organism>
<keyword evidence="4" id="KW-0067">ATP-binding</keyword>
<evidence type="ECO:0000256" key="1">
    <source>
        <dbReference type="ARBA" id="ARBA00022741"/>
    </source>
</evidence>
<dbReference type="OrthoDB" id="5600252at2759"/>
<evidence type="ECO:0000313" key="9">
    <source>
        <dbReference type="Proteomes" id="UP001151518"/>
    </source>
</evidence>
<gene>
    <name evidence="8" type="ORF">GGI25_001646</name>
</gene>
<dbReference type="Pfam" id="PF21010">
    <property type="entry name" value="HA2_C"/>
    <property type="match status" value="1"/>
</dbReference>
<evidence type="ECO:0000256" key="5">
    <source>
        <dbReference type="SAM" id="MobiDB-lite"/>
    </source>
</evidence>
<dbReference type="Pfam" id="PF00270">
    <property type="entry name" value="DEAD"/>
    <property type="match status" value="1"/>
</dbReference>
<dbReference type="InterPro" id="IPR011545">
    <property type="entry name" value="DEAD/DEAH_box_helicase_dom"/>
</dbReference>
<dbReference type="SMART" id="SM00847">
    <property type="entry name" value="HA2"/>
    <property type="match status" value="1"/>
</dbReference>
<dbReference type="Proteomes" id="UP001151518">
    <property type="component" value="Unassembled WGS sequence"/>
</dbReference>
<proteinExistence type="predicted"/>
<dbReference type="Gene3D" id="3.40.50.300">
    <property type="entry name" value="P-loop containing nucleotide triphosphate hydrolases"/>
    <property type="match status" value="2"/>
</dbReference>
<dbReference type="PANTHER" id="PTHR18934">
    <property type="entry name" value="ATP-DEPENDENT RNA HELICASE"/>
    <property type="match status" value="1"/>
</dbReference>
<dbReference type="Pfam" id="PF24899">
    <property type="entry name" value="UBA_DHX29"/>
    <property type="match status" value="1"/>
</dbReference>
<dbReference type="PROSITE" id="PS51194">
    <property type="entry name" value="HELICASE_CTER"/>
    <property type="match status" value="1"/>
</dbReference>
<feature type="domain" description="Helicase ATP-binding" evidence="6">
    <location>
        <begin position="736"/>
        <end position="906"/>
    </location>
</feature>
<dbReference type="PROSITE" id="PS51192">
    <property type="entry name" value="HELICASE_ATP_BIND_1"/>
    <property type="match status" value="1"/>
</dbReference>
<dbReference type="GO" id="GO:0005524">
    <property type="term" value="F:ATP binding"/>
    <property type="evidence" value="ECO:0007669"/>
    <property type="project" value="UniProtKB-KW"/>
</dbReference>
<dbReference type="SUPFAM" id="SSF52540">
    <property type="entry name" value="P-loop containing nucleoside triphosphate hydrolases"/>
    <property type="match status" value="1"/>
</dbReference>
<accession>A0A9W8GC94</accession>
<keyword evidence="1" id="KW-0547">Nucleotide-binding</keyword>
<dbReference type="InterPro" id="IPR001650">
    <property type="entry name" value="Helicase_C-like"/>
</dbReference>
<name>A0A9W8GC94_9FUNG</name>
<dbReference type="InterPro" id="IPR048333">
    <property type="entry name" value="HA2_WH"/>
</dbReference>
<dbReference type="SMART" id="SM00487">
    <property type="entry name" value="DEXDc"/>
    <property type="match status" value="1"/>
</dbReference>
<dbReference type="EMBL" id="JANBTW010000013">
    <property type="protein sequence ID" value="KAJ2679290.1"/>
    <property type="molecule type" value="Genomic_DNA"/>
</dbReference>
<evidence type="ECO:0000259" key="7">
    <source>
        <dbReference type="PROSITE" id="PS51194"/>
    </source>
</evidence>
<dbReference type="GO" id="GO:0003723">
    <property type="term" value="F:RNA binding"/>
    <property type="evidence" value="ECO:0007669"/>
    <property type="project" value="TreeGrafter"/>
</dbReference>
<dbReference type="PANTHER" id="PTHR18934:SF145">
    <property type="entry name" value="ATP-DEPENDENT RNA HELICASE DHX57-RELATED"/>
    <property type="match status" value="1"/>
</dbReference>
<dbReference type="InterPro" id="IPR056890">
    <property type="entry name" value="UBA_DHX29-like"/>
</dbReference>
<dbReference type="InterPro" id="IPR014001">
    <property type="entry name" value="Helicase_ATP-bd"/>
</dbReference>
<dbReference type="GO" id="GO:0016787">
    <property type="term" value="F:hydrolase activity"/>
    <property type="evidence" value="ECO:0007669"/>
    <property type="project" value="UniProtKB-KW"/>
</dbReference>
<protein>
    <submittedName>
        <fullName evidence="8">Uncharacterized protein</fullName>
    </submittedName>
</protein>
<dbReference type="Pfam" id="PF04408">
    <property type="entry name" value="WHD_HA2"/>
    <property type="match status" value="1"/>
</dbReference>
<keyword evidence="3" id="KW-0347">Helicase</keyword>
<evidence type="ECO:0000256" key="2">
    <source>
        <dbReference type="ARBA" id="ARBA00022801"/>
    </source>
</evidence>
<evidence type="ECO:0000259" key="6">
    <source>
        <dbReference type="PROSITE" id="PS51192"/>
    </source>
</evidence>
<dbReference type="CDD" id="cd17917">
    <property type="entry name" value="DEXHc_RHA-like"/>
    <property type="match status" value="1"/>
</dbReference>
<dbReference type="Pfam" id="PF00271">
    <property type="entry name" value="Helicase_C"/>
    <property type="match status" value="1"/>
</dbReference>
<dbReference type="CDD" id="cd18791">
    <property type="entry name" value="SF2_C_RHA"/>
    <property type="match status" value="1"/>
</dbReference>
<evidence type="ECO:0000256" key="3">
    <source>
        <dbReference type="ARBA" id="ARBA00022806"/>
    </source>
</evidence>
<dbReference type="InterPro" id="IPR007502">
    <property type="entry name" value="Helicase-assoc_dom"/>
</dbReference>
<dbReference type="Gene3D" id="1.20.120.1080">
    <property type="match status" value="1"/>
</dbReference>
<feature type="domain" description="Helicase C-terminal" evidence="7">
    <location>
        <begin position="1038"/>
        <end position="1215"/>
    </location>
</feature>
<dbReference type="GO" id="GO:0004386">
    <property type="term" value="F:helicase activity"/>
    <property type="evidence" value="ECO:0007669"/>
    <property type="project" value="UniProtKB-KW"/>
</dbReference>